<sequence>MDACGCVHSVMCQKVVAILTVFLYDEPQLFHIDKLQFDLERRRHNCPYLEDCSTNNAVTISWMYSIDRLDIMRSRWQAASIKCGPVMAQTLSICKSGRALRNTFKVTSPIRCSKRDMGKESCFLQPLLGHHALLPFRVAEFLYSCSREALHKFLRNWHSEGKLSLSAASLNRLSAWCERAHKTLTVSPGLRRTVSLIPEYALSIELIQSYQVSSSSIGIESTLNFSFCPLLECNLSFGSKPLLPPGDEEDVLVLTRSVRLDNATNLLELDVCGSSNPELRTITIESQQQVNKRLLSFLAASRRSLCCSPSLNFTLAACRRCHSDSICVGPRPPESFSISTRAQRTLQVCKHSPSTDSKIFVIKTL</sequence>
<proteinExistence type="predicted"/>
<dbReference type="VEuPathDB" id="VectorBase:GPAI021879"/>
<dbReference type="Proteomes" id="UP000092445">
    <property type="component" value="Unassembled WGS sequence"/>
</dbReference>
<reference evidence="1" key="2">
    <citation type="submission" date="2020-05" db="UniProtKB">
        <authorList>
            <consortium name="EnsemblMetazoa"/>
        </authorList>
    </citation>
    <scope>IDENTIFICATION</scope>
    <source>
        <strain evidence="1">IAEA</strain>
    </source>
</reference>
<evidence type="ECO:0000313" key="2">
    <source>
        <dbReference type="Proteomes" id="UP000092445"/>
    </source>
</evidence>
<keyword evidence="2" id="KW-1185">Reference proteome</keyword>
<dbReference type="AlphaFoldDB" id="A0A1A9ZQE8"/>
<organism evidence="1 2">
    <name type="scientific">Glossina pallidipes</name>
    <name type="common">Tsetse fly</name>
    <dbReference type="NCBI Taxonomy" id="7398"/>
    <lineage>
        <taxon>Eukaryota</taxon>
        <taxon>Metazoa</taxon>
        <taxon>Ecdysozoa</taxon>
        <taxon>Arthropoda</taxon>
        <taxon>Hexapoda</taxon>
        <taxon>Insecta</taxon>
        <taxon>Pterygota</taxon>
        <taxon>Neoptera</taxon>
        <taxon>Endopterygota</taxon>
        <taxon>Diptera</taxon>
        <taxon>Brachycera</taxon>
        <taxon>Muscomorpha</taxon>
        <taxon>Hippoboscoidea</taxon>
        <taxon>Glossinidae</taxon>
        <taxon>Glossina</taxon>
    </lineage>
</organism>
<evidence type="ECO:0000313" key="1">
    <source>
        <dbReference type="EnsemblMetazoa" id="GPAI021879-PA"/>
    </source>
</evidence>
<protein>
    <submittedName>
        <fullName evidence="1">Uncharacterized protein</fullName>
    </submittedName>
</protein>
<name>A0A1A9ZQE8_GLOPL</name>
<reference evidence="2" key="1">
    <citation type="submission" date="2014-03" db="EMBL/GenBank/DDBJ databases">
        <authorList>
            <person name="Aksoy S."/>
            <person name="Warren W."/>
            <person name="Wilson R.K."/>
        </authorList>
    </citation>
    <scope>NUCLEOTIDE SEQUENCE [LARGE SCALE GENOMIC DNA]</scope>
    <source>
        <strain evidence="2">IAEA</strain>
    </source>
</reference>
<dbReference type="EnsemblMetazoa" id="GPAI021879-RA">
    <property type="protein sequence ID" value="GPAI021879-PA"/>
    <property type="gene ID" value="GPAI021879"/>
</dbReference>
<accession>A0A1A9ZQE8</accession>